<proteinExistence type="predicted"/>
<keyword evidence="1" id="KW-0175">Coiled coil</keyword>
<evidence type="ECO:0000313" key="3">
    <source>
        <dbReference type="Proteomes" id="UP000199701"/>
    </source>
</evidence>
<gene>
    <name evidence="2" type="ORF">SAMN05421659_106172</name>
</gene>
<feature type="coiled-coil region" evidence="1">
    <location>
        <begin position="44"/>
        <end position="71"/>
    </location>
</feature>
<dbReference type="EMBL" id="FOJI01000006">
    <property type="protein sequence ID" value="SEW20093.1"/>
    <property type="molecule type" value="Genomic_DNA"/>
</dbReference>
<dbReference type="STRING" id="99656.SAMN05421659_106172"/>
<dbReference type="Proteomes" id="UP000199701">
    <property type="component" value="Unassembled WGS sequence"/>
</dbReference>
<name>A0A1I0PZY4_9FIRM</name>
<dbReference type="RefSeq" id="WP_092453361.1">
    <property type="nucleotide sequence ID" value="NZ_FOJI01000006.1"/>
</dbReference>
<organism evidence="2 3">
    <name type="scientific">[Clostridium] fimetarium</name>
    <dbReference type="NCBI Taxonomy" id="99656"/>
    <lineage>
        <taxon>Bacteria</taxon>
        <taxon>Bacillati</taxon>
        <taxon>Bacillota</taxon>
        <taxon>Clostridia</taxon>
        <taxon>Lachnospirales</taxon>
        <taxon>Lachnospiraceae</taxon>
    </lineage>
</organism>
<evidence type="ECO:0000313" key="2">
    <source>
        <dbReference type="EMBL" id="SEW20093.1"/>
    </source>
</evidence>
<accession>A0A1I0PZY4</accession>
<reference evidence="2 3" key="1">
    <citation type="submission" date="2016-10" db="EMBL/GenBank/DDBJ databases">
        <authorList>
            <person name="de Groot N.N."/>
        </authorList>
    </citation>
    <scope>NUCLEOTIDE SEQUENCE [LARGE SCALE GENOMIC DNA]</scope>
    <source>
        <strain evidence="2 3">DSM 9179</strain>
    </source>
</reference>
<evidence type="ECO:0000256" key="1">
    <source>
        <dbReference type="SAM" id="Coils"/>
    </source>
</evidence>
<dbReference type="AlphaFoldDB" id="A0A1I0PZY4"/>
<keyword evidence="3" id="KW-1185">Reference proteome</keyword>
<sequence>MGQIVSRNVSLEEMEMFNNFRGELNMSQGLKAMVHQVCDKRYSLVELLHELLELDKDLKSIEDNLSEKDRLLFNNAHERIEQIWQILSR</sequence>
<protein>
    <submittedName>
        <fullName evidence="2">Uncharacterized protein</fullName>
    </submittedName>
</protein>